<dbReference type="EMBL" id="WEIA01000026">
    <property type="protein sequence ID" value="NLR24224.1"/>
    <property type="molecule type" value="Genomic_DNA"/>
</dbReference>
<dbReference type="PANTHER" id="PTHR42951:SF4">
    <property type="entry name" value="ACYL-COENZYME A THIOESTERASE MBLAC2"/>
    <property type="match status" value="1"/>
</dbReference>
<evidence type="ECO:0000256" key="9">
    <source>
        <dbReference type="ARBA" id="ARBA00022764"/>
    </source>
</evidence>
<evidence type="ECO:0000313" key="15">
    <source>
        <dbReference type="EMBL" id="NLR24224.1"/>
    </source>
</evidence>
<dbReference type="AlphaFoldDB" id="A0A8I2HAQ1"/>
<comment type="subcellular location">
    <subcellularLocation>
        <location evidence="3">Periplasm</location>
    </subcellularLocation>
</comment>
<evidence type="ECO:0000256" key="1">
    <source>
        <dbReference type="ARBA" id="ARBA00001526"/>
    </source>
</evidence>
<evidence type="ECO:0000256" key="10">
    <source>
        <dbReference type="ARBA" id="ARBA00022801"/>
    </source>
</evidence>
<evidence type="ECO:0000256" key="11">
    <source>
        <dbReference type="ARBA" id="ARBA00022833"/>
    </source>
</evidence>
<evidence type="ECO:0000256" key="2">
    <source>
        <dbReference type="ARBA" id="ARBA00001947"/>
    </source>
</evidence>
<keyword evidence="10 16" id="KW-0378">Hydrolase</keyword>
<evidence type="ECO:0000256" key="8">
    <source>
        <dbReference type="ARBA" id="ARBA00022729"/>
    </source>
</evidence>
<comment type="catalytic activity">
    <reaction evidence="1">
        <text>a beta-lactam + H2O = a substituted beta-amino acid</text>
        <dbReference type="Rhea" id="RHEA:20401"/>
        <dbReference type="ChEBI" id="CHEBI:15377"/>
        <dbReference type="ChEBI" id="CHEBI:35627"/>
        <dbReference type="ChEBI" id="CHEBI:140347"/>
        <dbReference type="EC" id="3.5.2.6"/>
    </reaction>
</comment>
<gene>
    <name evidence="15" type="primary">bla</name>
    <name evidence="15" type="ORF">F9Y85_23500</name>
    <name evidence="16" type="ORF">R5H13_13645</name>
</gene>
<keyword evidence="8 13" id="KW-0732">Signal</keyword>
<dbReference type="GO" id="GO:0017001">
    <property type="term" value="P:antibiotic catabolic process"/>
    <property type="evidence" value="ECO:0007669"/>
    <property type="project" value="UniProtKB-ARBA"/>
</dbReference>
<dbReference type="EC" id="3.5.2.6" evidence="6"/>
<protein>
    <recommendedName>
        <fullName evidence="6">beta-lactamase</fullName>
        <ecNumber evidence="6">3.5.2.6</ecNumber>
    </recommendedName>
</protein>
<keyword evidence="11" id="KW-0862">Zinc</keyword>
<evidence type="ECO:0000256" key="3">
    <source>
        <dbReference type="ARBA" id="ARBA00004418"/>
    </source>
</evidence>
<dbReference type="Proteomes" id="UP000646877">
    <property type="component" value="Unassembled WGS sequence"/>
</dbReference>
<dbReference type="NCBIfam" id="NF012229">
    <property type="entry name" value="bla_class_B_core"/>
    <property type="match status" value="1"/>
</dbReference>
<feature type="domain" description="Metallo-beta-lactamase" evidence="14">
    <location>
        <begin position="48"/>
        <end position="216"/>
    </location>
</feature>
<comment type="similarity">
    <text evidence="4">Belongs to the metallo-beta-lactamase superfamily. Class-B beta-lactamase family.</text>
</comment>
<dbReference type="Gene3D" id="3.60.15.10">
    <property type="entry name" value="Ribonuclease Z/Hydroxyacylglutathione hydrolase-like"/>
    <property type="match status" value="1"/>
</dbReference>
<dbReference type="SMART" id="SM00849">
    <property type="entry name" value="Lactamase_B"/>
    <property type="match status" value="1"/>
</dbReference>
<dbReference type="Proteomes" id="UP001304419">
    <property type="component" value="Chromosome 1"/>
</dbReference>
<dbReference type="SUPFAM" id="SSF56281">
    <property type="entry name" value="Metallo-hydrolase/oxidoreductase"/>
    <property type="match status" value="1"/>
</dbReference>
<evidence type="ECO:0000313" key="18">
    <source>
        <dbReference type="Proteomes" id="UP001304419"/>
    </source>
</evidence>
<dbReference type="Pfam" id="PF00753">
    <property type="entry name" value="Lactamase_B"/>
    <property type="match status" value="1"/>
</dbReference>
<keyword evidence="9" id="KW-0574">Periplasm</keyword>
<evidence type="ECO:0000256" key="7">
    <source>
        <dbReference type="ARBA" id="ARBA00022723"/>
    </source>
</evidence>
<dbReference type="PANTHER" id="PTHR42951">
    <property type="entry name" value="METALLO-BETA-LACTAMASE DOMAIN-CONTAINING"/>
    <property type="match status" value="1"/>
</dbReference>
<comment type="cofactor">
    <cofactor evidence="2">
        <name>Zn(2+)</name>
        <dbReference type="ChEBI" id="CHEBI:29105"/>
    </cofactor>
</comment>
<evidence type="ECO:0000256" key="5">
    <source>
        <dbReference type="ARBA" id="ARBA00011245"/>
    </source>
</evidence>
<evidence type="ECO:0000313" key="16">
    <source>
        <dbReference type="EMBL" id="WOX27693.1"/>
    </source>
</evidence>
<dbReference type="RefSeq" id="WP_039493569.1">
    <property type="nucleotide sequence ID" value="NZ_CBCSDF010000004.1"/>
</dbReference>
<reference evidence="15" key="1">
    <citation type="submission" date="2019-10" db="EMBL/GenBank/DDBJ databases">
        <authorList>
            <person name="Paulsen S."/>
        </authorList>
    </citation>
    <scope>NUCLEOTIDE SEQUENCE</scope>
    <source>
        <strain evidence="15">LMG 19692</strain>
    </source>
</reference>
<dbReference type="NCBIfam" id="NF033088">
    <property type="entry name" value="bla_subclass_B1"/>
    <property type="match status" value="1"/>
</dbReference>
<evidence type="ECO:0000256" key="12">
    <source>
        <dbReference type="ARBA" id="ARBA00023251"/>
    </source>
</evidence>
<comment type="subunit">
    <text evidence="5">Monomer.</text>
</comment>
<keyword evidence="18" id="KW-1185">Reference proteome</keyword>
<feature type="chain" id="PRO_5044460626" description="beta-lactamase" evidence="13">
    <location>
        <begin position="18"/>
        <end position="240"/>
    </location>
</feature>
<evidence type="ECO:0000256" key="13">
    <source>
        <dbReference type="SAM" id="SignalP"/>
    </source>
</evidence>
<keyword evidence="12" id="KW-0046">Antibiotic resistance</keyword>
<sequence length="240" mass="26093">MKFLAPFLFLLPCVTVATEASTLVVTPIAEHVYKHESSLHVEPWGLVAGSGLVVVDGQDAYIVDTPWTEQDTEALLLWTEDRKLNVKGAVVTHYHQDASGGLAVLNKHQIPTYASAQTNYLLAQKHSAIALHNLPQASAAIKSGVVETYYPGAGHSKDNIVVWLPQSKTLFAGCFVKSVASKNLGNLEDASVDEWQASIHKVLSRYPDANMVIPGHGKEGDLSLLHHTVELIKIEQSKAK</sequence>
<dbReference type="InterPro" id="IPR036866">
    <property type="entry name" value="RibonucZ/Hydroxyglut_hydro"/>
</dbReference>
<dbReference type="GO" id="GO:0008800">
    <property type="term" value="F:beta-lactamase activity"/>
    <property type="evidence" value="ECO:0007669"/>
    <property type="project" value="UniProtKB-EC"/>
</dbReference>
<dbReference type="InterPro" id="IPR050855">
    <property type="entry name" value="NDM-1-like"/>
</dbReference>
<dbReference type="InterPro" id="IPR058199">
    <property type="entry name" value="BlaB//VIM/IMP-1"/>
</dbReference>
<feature type="signal peptide" evidence="13">
    <location>
        <begin position="1"/>
        <end position="17"/>
    </location>
</feature>
<evidence type="ECO:0000259" key="14">
    <source>
        <dbReference type="SMART" id="SM00849"/>
    </source>
</evidence>
<proteinExistence type="inferred from homology"/>
<dbReference type="EMBL" id="CP137578">
    <property type="protein sequence ID" value="WOX27693.1"/>
    <property type="molecule type" value="Genomic_DNA"/>
</dbReference>
<organism evidence="15 17">
    <name type="scientific">Pseudoalteromonas maricaloris</name>
    <dbReference type="NCBI Taxonomy" id="184924"/>
    <lineage>
        <taxon>Bacteria</taxon>
        <taxon>Pseudomonadati</taxon>
        <taxon>Pseudomonadota</taxon>
        <taxon>Gammaproteobacteria</taxon>
        <taxon>Alteromonadales</taxon>
        <taxon>Pseudoalteromonadaceae</taxon>
        <taxon>Pseudoalteromonas</taxon>
    </lineage>
</organism>
<evidence type="ECO:0000256" key="4">
    <source>
        <dbReference type="ARBA" id="ARBA00005250"/>
    </source>
</evidence>
<accession>A0A8I2HAQ1</accession>
<evidence type="ECO:0000313" key="17">
    <source>
        <dbReference type="Proteomes" id="UP000646877"/>
    </source>
</evidence>
<keyword evidence="7" id="KW-0479">Metal-binding</keyword>
<evidence type="ECO:0000256" key="6">
    <source>
        <dbReference type="ARBA" id="ARBA00012865"/>
    </source>
</evidence>
<dbReference type="InterPro" id="IPR001279">
    <property type="entry name" value="Metallo-B-lactamas"/>
</dbReference>
<name>A0A8I2HAQ1_9GAMM</name>
<reference evidence="16 18" key="2">
    <citation type="submission" date="2023-10" db="EMBL/GenBank/DDBJ databases">
        <title>To unveil natural product biosynthetic capacity in Pseudoalteromonas.</title>
        <authorList>
            <person name="Wang J."/>
        </authorList>
    </citation>
    <scope>NUCLEOTIDE SEQUENCE [LARGE SCALE GENOMIC DNA]</scope>
    <source>
        <strain evidence="16 18">DSM 15914</strain>
    </source>
</reference>